<evidence type="ECO:0000313" key="3">
    <source>
        <dbReference type="EMBL" id="OGI72397.1"/>
    </source>
</evidence>
<dbReference type="InterPro" id="IPR002376">
    <property type="entry name" value="Formyl_transf_N"/>
</dbReference>
<dbReference type="STRING" id="1801752.A3J61_00230"/>
<gene>
    <name evidence="3" type="ORF">A3J61_00230</name>
</gene>
<dbReference type="InterPro" id="IPR036477">
    <property type="entry name" value="Formyl_transf_N_sf"/>
</dbReference>
<reference evidence="3 4" key="1">
    <citation type="journal article" date="2016" name="Nat. Commun.">
        <title>Thousands of microbial genomes shed light on interconnected biogeochemical processes in an aquifer system.</title>
        <authorList>
            <person name="Anantharaman K."/>
            <person name="Brown C.T."/>
            <person name="Hug L.A."/>
            <person name="Sharon I."/>
            <person name="Castelle C.J."/>
            <person name="Probst A.J."/>
            <person name="Thomas B.C."/>
            <person name="Singh A."/>
            <person name="Wilkins M.J."/>
            <person name="Karaoz U."/>
            <person name="Brodie E.L."/>
            <person name="Williams K.H."/>
            <person name="Hubbard S.S."/>
            <person name="Banfield J.F."/>
        </authorList>
    </citation>
    <scope>NUCLEOTIDE SEQUENCE [LARGE SCALE GENOMIC DNA]</scope>
</reference>
<comment type="caution">
    <text evidence="3">The sequence shown here is derived from an EMBL/GenBank/DDBJ whole genome shotgun (WGS) entry which is preliminary data.</text>
</comment>
<organism evidence="3 4">
    <name type="scientific">Candidatus Nomurabacteria bacterium RIFCSPHIGHO2_02_FULL_38_15</name>
    <dbReference type="NCBI Taxonomy" id="1801752"/>
    <lineage>
        <taxon>Bacteria</taxon>
        <taxon>Candidatus Nomuraibacteriota</taxon>
    </lineage>
</organism>
<name>A0A1F6VRS5_9BACT</name>
<dbReference type="SUPFAM" id="SSF50486">
    <property type="entry name" value="FMT C-terminal domain-like"/>
    <property type="match status" value="1"/>
</dbReference>
<dbReference type="Pfam" id="PF00551">
    <property type="entry name" value="Formyl_trans_N"/>
    <property type="match status" value="1"/>
</dbReference>
<dbReference type="EMBL" id="MFUC01000006">
    <property type="protein sequence ID" value="OGI72397.1"/>
    <property type="molecule type" value="Genomic_DNA"/>
</dbReference>
<dbReference type="PANTHER" id="PTHR11138">
    <property type="entry name" value="METHIONYL-TRNA FORMYLTRANSFERASE"/>
    <property type="match status" value="1"/>
</dbReference>
<dbReference type="InterPro" id="IPR011034">
    <property type="entry name" value="Formyl_transferase-like_C_sf"/>
</dbReference>
<dbReference type="GO" id="GO:0005829">
    <property type="term" value="C:cytosol"/>
    <property type="evidence" value="ECO:0007669"/>
    <property type="project" value="TreeGrafter"/>
</dbReference>
<dbReference type="SUPFAM" id="SSF53328">
    <property type="entry name" value="Formyltransferase"/>
    <property type="match status" value="1"/>
</dbReference>
<dbReference type="Proteomes" id="UP000179686">
    <property type="component" value="Unassembled WGS sequence"/>
</dbReference>
<dbReference type="PANTHER" id="PTHR11138:SF5">
    <property type="entry name" value="METHIONYL-TRNA FORMYLTRANSFERASE, MITOCHONDRIAL"/>
    <property type="match status" value="1"/>
</dbReference>
<dbReference type="CDD" id="cd08646">
    <property type="entry name" value="FMT_core_Met-tRNA-FMT_N"/>
    <property type="match status" value="1"/>
</dbReference>
<dbReference type="GO" id="GO:0004479">
    <property type="term" value="F:methionyl-tRNA formyltransferase activity"/>
    <property type="evidence" value="ECO:0007669"/>
    <property type="project" value="UniProtKB-EC"/>
</dbReference>
<sequence length="293" mass="32539">MKNNNFIFFGTPDYAVHTLESLKLSGFLPSLIVCSPDAKVGRKQILTAPPAKLFALQNNMPILQPTKIDQATVDGILKYAPAYAVVAAYGKILPNILLDAVPYGFLNVHPSLLPKYRGPAPEIAPILNGDTKTGVTIILLDQLVDHGPILAQEEIVLNGNEFSHDLAKNLFEIGGKMLVNIIPKWLEGKINSTDQDHTQATLTYKTKKLDAKINLSDDPKILWAKWRAYYPWPGLYFEIDNPHQTKLGAKPPSKLHVKINKAIFADNQFTPTLVTPEGKKPITFTEFKKAHKI</sequence>
<accession>A0A1F6VRS5</accession>
<evidence type="ECO:0000259" key="2">
    <source>
        <dbReference type="Pfam" id="PF00551"/>
    </source>
</evidence>
<protein>
    <recommendedName>
        <fullName evidence="1">methionyl-tRNA formyltransferase</fullName>
        <ecNumber evidence="1">2.1.2.9</ecNumber>
    </recommendedName>
</protein>
<dbReference type="Gene3D" id="3.40.50.12230">
    <property type="match status" value="1"/>
</dbReference>
<proteinExistence type="predicted"/>
<evidence type="ECO:0000256" key="1">
    <source>
        <dbReference type="ARBA" id="ARBA00012261"/>
    </source>
</evidence>
<evidence type="ECO:0000313" key="4">
    <source>
        <dbReference type="Proteomes" id="UP000179686"/>
    </source>
</evidence>
<dbReference type="EC" id="2.1.2.9" evidence="1"/>
<feature type="domain" description="Formyl transferase N-terminal" evidence="2">
    <location>
        <begin position="7"/>
        <end position="181"/>
    </location>
</feature>
<dbReference type="InterPro" id="IPR041711">
    <property type="entry name" value="Met-tRNA-FMT_N"/>
</dbReference>
<dbReference type="AlphaFoldDB" id="A0A1F6VRS5"/>